<feature type="domain" description="Elp3/MiaA/NifB-like radical SAM core" evidence="8">
    <location>
        <begin position="15"/>
        <end position="220"/>
    </location>
</feature>
<feature type="compositionally biased region" description="Polar residues" evidence="7">
    <location>
        <begin position="318"/>
        <end position="331"/>
    </location>
</feature>
<evidence type="ECO:0000256" key="5">
    <source>
        <dbReference type="ARBA" id="ARBA00023004"/>
    </source>
</evidence>
<dbReference type="PANTHER" id="PTHR11228:SF7">
    <property type="entry name" value="PQQA PEPTIDE CYCLASE"/>
    <property type="match status" value="1"/>
</dbReference>
<evidence type="ECO:0000256" key="7">
    <source>
        <dbReference type="SAM" id="MobiDB-lite"/>
    </source>
</evidence>
<name>A0A936TDV6_9ACTN</name>
<dbReference type="SFLD" id="SFLDG01067">
    <property type="entry name" value="SPASM/twitch_domain_containing"/>
    <property type="match status" value="1"/>
</dbReference>
<dbReference type="InterPro" id="IPR007197">
    <property type="entry name" value="rSAM"/>
</dbReference>
<dbReference type="GO" id="GO:0046872">
    <property type="term" value="F:metal ion binding"/>
    <property type="evidence" value="ECO:0007669"/>
    <property type="project" value="UniProtKB-KW"/>
</dbReference>
<dbReference type="AlphaFoldDB" id="A0A936TDV6"/>
<dbReference type="EMBL" id="JADJZA010000008">
    <property type="protein sequence ID" value="MBK9298016.1"/>
    <property type="molecule type" value="Genomic_DNA"/>
</dbReference>
<organism evidence="9 10">
    <name type="scientific">Candidatus Neomicrothrix subdominans</name>
    <dbReference type="NCBI Taxonomy" id="2954438"/>
    <lineage>
        <taxon>Bacteria</taxon>
        <taxon>Bacillati</taxon>
        <taxon>Actinomycetota</taxon>
        <taxon>Acidimicrobiia</taxon>
        <taxon>Acidimicrobiales</taxon>
        <taxon>Microthrixaceae</taxon>
        <taxon>Candidatus Neomicrothrix</taxon>
    </lineage>
</organism>
<evidence type="ECO:0000256" key="6">
    <source>
        <dbReference type="ARBA" id="ARBA00023014"/>
    </source>
</evidence>
<feature type="region of interest" description="Disordered" evidence="7">
    <location>
        <begin position="316"/>
        <end position="339"/>
    </location>
</feature>
<dbReference type="InterPro" id="IPR006638">
    <property type="entry name" value="Elp3/MiaA/NifB-like_rSAM"/>
</dbReference>
<keyword evidence="4" id="KW-0479">Metal-binding</keyword>
<dbReference type="Pfam" id="PF04055">
    <property type="entry name" value="Radical_SAM"/>
    <property type="match status" value="1"/>
</dbReference>
<dbReference type="SFLD" id="SFLDS00029">
    <property type="entry name" value="Radical_SAM"/>
    <property type="match status" value="1"/>
</dbReference>
<dbReference type="Proteomes" id="UP000727993">
    <property type="component" value="Unassembled WGS sequence"/>
</dbReference>
<keyword evidence="5" id="KW-0408">Iron</keyword>
<sequence>MNSETADIDMNDPPRLVTIETTSRCNARCVFCPNNALSRDKGSMSTELFEKIIEDCKQFPLYEIEPFLQGDPFSDPQILDRLEYIRGHLPDTRLRLYTNAYGLNERKADRLASIGLDDLTISINTLDSARYEAMMGIPLARTLANVEYLLSDRIRGQLGAQITLRMTCFDDTSLHEQDEFLRFCESRGVESSISGLYNYKGHIYSDLPVPSYGCEHVTRLDILVDGSVTLCCMDHNGEYGWGTARDLSVLELYNHQVARRYRDLHRTGRREEADPCGTCNMFWPLLDGLSPEQEALTRAEFEAYVVKNVPIGRRRPSGSATLGNLHSQQVSIGRRTGDS</sequence>
<accession>A0A936TDV6</accession>
<dbReference type="InterPro" id="IPR023885">
    <property type="entry name" value="4Fe4S-binding_SPASM_dom"/>
</dbReference>
<dbReference type="Pfam" id="PF13186">
    <property type="entry name" value="SPASM"/>
    <property type="match status" value="1"/>
</dbReference>
<evidence type="ECO:0000259" key="8">
    <source>
        <dbReference type="SMART" id="SM00729"/>
    </source>
</evidence>
<comment type="cofactor">
    <cofactor evidence="1">
        <name>[4Fe-4S] cluster</name>
        <dbReference type="ChEBI" id="CHEBI:49883"/>
    </cofactor>
</comment>
<dbReference type="GO" id="GO:0051536">
    <property type="term" value="F:iron-sulfur cluster binding"/>
    <property type="evidence" value="ECO:0007669"/>
    <property type="project" value="UniProtKB-KW"/>
</dbReference>
<dbReference type="InterPro" id="IPR058240">
    <property type="entry name" value="rSAM_sf"/>
</dbReference>
<dbReference type="Gene3D" id="3.20.20.70">
    <property type="entry name" value="Aldolase class I"/>
    <property type="match status" value="1"/>
</dbReference>
<evidence type="ECO:0000256" key="3">
    <source>
        <dbReference type="ARBA" id="ARBA00022691"/>
    </source>
</evidence>
<dbReference type="InterPro" id="IPR013785">
    <property type="entry name" value="Aldolase_TIM"/>
</dbReference>
<dbReference type="SMART" id="SM00729">
    <property type="entry name" value="Elp3"/>
    <property type="match status" value="1"/>
</dbReference>
<proteinExistence type="predicted"/>
<protein>
    <submittedName>
        <fullName evidence="9">Radical SAM protein</fullName>
    </submittedName>
</protein>
<dbReference type="CDD" id="cd21109">
    <property type="entry name" value="SPASM"/>
    <property type="match status" value="1"/>
</dbReference>
<dbReference type="InterPro" id="IPR050377">
    <property type="entry name" value="Radical_SAM_PqqE_MftC-like"/>
</dbReference>
<keyword evidence="3" id="KW-0949">S-adenosyl-L-methionine</keyword>
<evidence type="ECO:0000256" key="1">
    <source>
        <dbReference type="ARBA" id="ARBA00001966"/>
    </source>
</evidence>
<dbReference type="PANTHER" id="PTHR11228">
    <property type="entry name" value="RADICAL SAM DOMAIN PROTEIN"/>
    <property type="match status" value="1"/>
</dbReference>
<evidence type="ECO:0000313" key="10">
    <source>
        <dbReference type="Proteomes" id="UP000727993"/>
    </source>
</evidence>
<evidence type="ECO:0000313" key="9">
    <source>
        <dbReference type="EMBL" id="MBK9298016.1"/>
    </source>
</evidence>
<gene>
    <name evidence="9" type="ORF">IPN02_14520</name>
</gene>
<comment type="caution">
    <text evidence="9">The sequence shown here is derived from an EMBL/GenBank/DDBJ whole genome shotgun (WGS) entry which is preliminary data.</text>
</comment>
<evidence type="ECO:0000256" key="2">
    <source>
        <dbReference type="ARBA" id="ARBA00022485"/>
    </source>
</evidence>
<dbReference type="SFLD" id="SFLDG01387">
    <property type="entry name" value="BtrN-like_SPASM_domain_contain"/>
    <property type="match status" value="1"/>
</dbReference>
<keyword evidence="2" id="KW-0004">4Fe-4S</keyword>
<evidence type="ECO:0000256" key="4">
    <source>
        <dbReference type="ARBA" id="ARBA00022723"/>
    </source>
</evidence>
<keyword evidence="6" id="KW-0411">Iron-sulfur</keyword>
<dbReference type="SUPFAM" id="SSF102114">
    <property type="entry name" value="Radical SAM enzymes"/>
    <property type="match status" value="1"/>
</dbReference>
<dbReference type="GO" id="GO:0003824">
    <property type="term" value="F:catalytic activity"/>
    <property type="evidence" value="ECO:0007669"/>
    <property type="project" value="InterPro"/>
</dbReference>
<reference evidence="9 10" key="1">
    <citation type="submission" date="2020-10" db="EMBL/GenBank/DDBJ databases">
        <title>Connecting structure to function with the recovery of over 1000 high-quality activated sludge metagenome-assembled genomes encoding full-length rRNA genes using long-read sequencing.</title>
        <authorList>
            <person name="Singleton C.M."/>
            <person name="Petriglieri F."/>
            <person name="Kristensen J.M."/>
            <person name="Kirkegaard R.H."/>
            <person name="Michaelsen T.Y."/>
            <person name="Andersen M.H."/>
            <person name="Karst S.M."/>
            <person name="Dueholm M.S."/>
            <person name="Nielsen P.H."/>
            <person name="Albertsen M."/>
        </authorList>
    </citation>
    <scope>NUCLEOTIDE SEQUENCE [LARGE SCALE GENOMIC DNA]</scope>
    <source>
        <strain evidence="9">Lyne_18-Q3-R50-59_MAXAC.006</strain>
    </source>
</reference>
<dbReference type="InterPro" id="IPR034391">
    <property type="entry name" value="AdoMet-like_SPASM_containing"/>
</dbReference>
<dbReference type="CDD" id="cd01335">
    <property type="entry name" value="Radical_SAM"/>
    <property type="match status" value="1"/>
</dbReference>